<reference evidence="1 2" key="1">
    <citation type="journal article" date="2014" name="Genome Biol. Evol.">
        <title>Comparative genomics and transcriptomics analyses reveal divergent lifestyle features of nematode endoparasitic fungus Hirsutella minnesotensis.</title>
        <authorList>
            <person name="Lai Y."/>
            <person name="Liu K."/>
            <person name="Zhang X."/>
            <person name="Zhang X."/>
            <person name="Li K."/>
            <person name="Wang N."/>
            <person name="Shu C."/>
            <person name="Wu Y."/>
            <person name="Wang C."/>
            <person name="Bushley K.E."/>
            <person name="Xiang M."/>
            <person name="Liu X."/>
        </authorList>
    </citation>
    <scope>NUCLEOTIDE SEQUENCE [LARGE SCALE GENOMIC DNA]</scope>
    <source>
        <strain evidence="1 2">3608</strain>
    </source>
</reference>
<dbReference type="AlphaFoldDB" id="A0A0F7ZXF3"/>
<name>A0A0F7ZXF3_9HYPO</name>
<dbReference type="InterPro" id="IPR012337">
    <property type="entry name" value="RNaseH-like_sf"/>
</dbReference>
<gene>
    <name evidence="1" type="ORF">HIM_09977</name>
</gene>
<protein>
    <submittedName>
        <fullName evidence="1">Uncharacterized protein</fullName>
    </submittedName>
</protein>
<dbReference type="Proteomes" id="UP000054481">
    <property type="component" value="Unassembled WGS sequence"/>
</dbReference>
<accession>A0A0F7ZXF3</accession>
<organism evidence="1 2">
    <name type="scientific">Hirsutella minnesotensis 3608</name>
    <dbReference type="NCBI Taxonomy" id="1043627"/>
    <lineage>
        <taxon>Eukaryota</taxon>
        <taxon>Fungi</taxon>
        <taxon>Dikarya</taxon>
        <taxon>Ascomycota</taxon>
        <taxon>Pezizomycotina</taxon>
        <taxon>Sordariomycetes</taxon>
        <taxon>Hypocreomycetidae</taxon>
        <taxon>Hypocreales</taxon>
        <taxon>Ophiocordycipitaceae</taxon>
        <taxon>Hirsutella</taxon>
    </lineage>
</organism>
<dbReference type="GO" id="GO:0003676">
    <property type="term" value="F:nucleic acid binding"/>
    <property type="evidence" value="ECO:0007669"/>
    <property type="project" value="InterPro"/>
</dbReference>
<dbReference type="OrthoDB" id="5243754at2759"/>
<dbReference type="SUPFAM" id="SSF53098">
    <property type="entry name" value="Ribonuclease H-like"/>
    <property type="match status" value="1"/>
</dbReference>
<dbReference type="Gene3D" id="3.30.420.10">
    <property type="entry name" value="Ribonuclease H-like superfamily/Ribonuclease H"/>
    <property type="match status" value="1"/>
</dbReference>
<evidence type="ECO:0000313" key="1">
    <source>
        <dbReference type="EMBL" id="KJZ70622.1"/>
    </source>
</evidence>
<keyword evidence="2" id="KW-1185">Reference proteome</keyword>
<proteinExistence type="predicted"/>
<evidence type="ECO:0000313" key="2">
    <source>
        <dbReference type="Proteomes" id="UP000054481"/>
    </source>
</evidence>
<sequence>MGDCIRDAAVGGADETVASYSVTLGGRDEQNLYTAELEAIAMALRCAPVNLRRRELVVISSNRSALQAIARPRQQSGQGSIREIYRQVRRLQANRVSVKMIWMPANNDNFPLGSHAKKAAKQATGRRATLETQTYQARSTIVRLAMAHQRQDTLPERVGKYSKRVDKARPGTHVRDLYDIVNRQEADTLVQLRTGMSRLNTFLHRIGATDSDLCDCGQEPETTDHFLFRYARWGEEREIIVKTARNRFGDLSYFLGGKTSHDSIKWTPDKLAVRATITFAMATK</sequence>
<dbReference type="InterPro" id="IPR036397">
    <property type="entry name" value="RNaseH_sf"/>
</dbReference>
<dbReference type="EMBL" id="KQ030615">
    <property type="protein sequence ID" value="KJZ70622.1"/>
    <property type="molecule type" value="Genomic_DNA"/>
</dbReference>